<accession>A0A517R521</accession>
<dbReference type="EMBL" id="CP036268">
    <property type="protein sequence ID" value="QDT38981.1"/>
    <property type="molecule type" value="Genomic_DNA"/>
</dbReference>
<evidence type="ECO:0000256" key="1">
    <source>
        <dbReference type="SAM" id="MobiDB-lite"/>
    </source>
</evidence>
<dbReference type="AlphaFoldDB" id="A0A517R521"/>
<keyword evidence="4" id="KW-1185">Reference proteome</keyword>
<protein>
    <recommendedName>
        <fullName evidence="5">Cytochrome oxidase complex assembly protein 1</fullName>
    </recommendedName>
</protein>
<proteinExistence type="predicted"/>
<dbReference type="Proteomes" id="UP000317318">
    <property type="component" value="Chromosome"/>
</dbReference>
<evidence type="ECO:0000256" key="2">
    <source>
        <dbReference type="SAM" id="Phobius"/>
    </source>
</evidence>
<dbReference type="KEGG" id="svp:Pan189_33810"/>
<feature type="transmembrane region" description="Helical" evidence="2">
    <location>
        <begin position="21"/>
        <end position="49"/>
    </location>
</feature>
<keyword evidence="2" id="KW-1133">Transmembrane helix</keyword>
<organism evidence="3 4">
    <name type="scientific">Stratiformator vulcanicus</name>
    <dbReference type="NCBI Taxonomy" id="2527980"/>
    <lineage>
        <taxon>Bacteria</taxon>
        <taxon>Pseudomonadati</taxon>
        <taxon>Planctomycetota</taxon>
        <taxon>Planctomycetia</taxon>
        <taxon>Planctomycetales</taxon>
        <taxon>Planctomycetaceae</taxon>
        <taxon>Stratiformator</taxon>
    </lineage>
</organism>
<evidence type="ECO:0000313" key="4">
    <source>
        <dbReference type="Proteomes" id="UP000317318"/>
    </source>
</evidence>
<feature type="region of interest" description="Disordered" evidence="1">
    <location>
        <begin position="155"/>
        <end position="176"/>
    </location>
</feature>
<reference evidence="3 4" key="1">
    <citation type="submission" date="2019-02" db="EMBL/GenBank/DDBJ databases">
        <title>Deep-cultivation of Planctomycetes and their phenomic and genomic characterization uncovers novel biology.</title>
        <authorList>
            <person name="Wiegand S."/>
            <person name="Jogler M."/>
            <person name="Boedeker C."/>
            <person name="Pinto D."/>
            <person name="Vollmers J."/>
            <person name="Rivas-Marin E."/>
            <person name="Kohn T."/>
            <person name="Peeters S.H."/>
            <person name="Heuer A."/>
            <person name="Rast P."/>
            <person name="Oberbeckmann S."/>
            <person name="Bunk B."/>
            <person name="Jeske O."/>
            <person name="Meyerdierks A."/>
            <person name="Storesund J.E."/>
            <person name="Kallscheuer N."/>
            <person name="Luecker S."/>
            <person name="Lage O.M."/>
            <person name="Pohl T."/>
            <person name="Merkel B.J."/>
            <person name="Hornburger P."/>
            <person name="Mueller R.-W."/>
            <person name="Bruemmer F."/>
            <person name="Labrenz M."/>
            <person name="Spormann A.M."/>
            <person name="Op den Camp H."/>
            <person name="Overmann J."/>
            <person name="Amann R."/>
            <person name="Jetten M.S.M."/>
            <person name="Mascher T."/>
            <person name="Medema M.H."/>
            <person name="Devos D.P."/>
            <person name="Kaster A.-K."/>
            <person name="Ovreas L."/>
            <person name="Rohde M."/>
            <person name="Galperin M.Y."/>
            <person name="Jogler C."/>
        </authorList>
    </citation>
    <scope>NUCLEOTIDE SEQUENCE [LARGE SCALE GENOMIC DNA]</scope>
    <source>
        <strain evidence="3 4">Pan189</strain>
    </source>
</reference>
<keyword evidence="2" id="KW-0472">Membrane</keyword>
<evidence type="ECO:0008006" key="5">
    <source>
        <dbReference type="Google" id="ProtNLM"/>
    </source>
</evidence>
<evidence type="ECO:0000313" key="3">
    <source>
        <dbReference type="EMBL" id="QDT38981.1"/>
    </source>
</evidence>
<sequence>MDEDTFQPEPLPRKKGGKGCLIAGIILGILGLGALGLIICCGGGFYAIMGVMSQAVEEEMRQNEVIAEHVGEVTSFSFNYGDTFGGENRLIFDIEGTKAGGQVIMEVDQNAPQEEQIQGGRLILDNGDEYDLFPDGVPQFDGEVDVNTSELLDEVDEEFDPSESGSTTGLQSGSAE</sequence>
<gene>
    <name evidence="3" type="ORF">Pan189_33810</name>
</gene>
<feature type="compositionally biased region" description="Polar residues" evidence="1">
    <location>
        <begin position="163"/>
        <end position="176"/>
    </location>
</feature>
<name>A0A517R521_9PLAN</name>
<keyword evidence="2" id="KW-0812">Transmembrane</keyword>